<dbReference type="PANTHER" id="PTHR46609">
    <property type="entry name" value="EXONUCLEASE, PHAGE-TYPE/RECB, C-TERMINAL DOMAIN-CONTAINING PROTEIN"/>
    <property type="match status" value="1"/>
</dbReference>
<dbReference type="Proteomes" id="UP000694569">
    <property type="component" value="Unplaced"/>
</dbReference>
<dbReference type="InterPro" id="IPR019080">
    <property type="entry name" value="YqaJ_viral_recombinase"/>
</dbReference>
<reference evidence="3" key="1">
    <citation type="submission" date="2025-08" db="UniProtKB">
        <authorList>
            <consortium name="Ensembl"/>
        </authorList>
    </citation>
    <scope>IDENTIFICATION</scope>
</reference>
<dbReference type="Pfam" id="PF09588">
    <property type="entry name" value="YqaJ"/>
    <property type="match status" value="1"/>
</dbReference>
<dbReference type="AlphaFoldDB" id="A0A8C5PAV4"/>
<evidence type="ECO:0000256" key="1">
    <source>
        <dbReference type="SAM" id="MobiDB-lite"/>
    </source>
</evidence>
<keyword evidence="4" id="KW-1185">Reference proteome</keyword>
<protein>
    <recommendedName>
        <fullName evidence="2">YqaJ viral recombinase domain-containing protein</fullName>
    </recommendedName>
</protein>
<evidence type="ECO:0000313" key="3">
    <source>
        <dbReference type="Ensembl" id="ENSLLEP00000009534.1"/>
    </source>
</evidence>
<dbReference type="InterPro" id="IPR011604">
    <property type="entry name" value="PDDEXK-like_dom_sf"/>
</dbReference>
<dbReference type="InterPro" id="IPR011335">
    <property type="entry name" value="Restrct_endonuc-II-like"/>
</dbReference>
<feature type="region of interest" description="Disordered" evidence="1">
    <location>
        <begin position="94"/>
        <end position="140"/>
    </location>
</feature>
<evidence type="ECO:0000259" key="2">
    <source>
        <dbReference type="Pfam" id="PF09588"/>
    </source>
</evidence>
<feature type="compositionally biased region" description="Polar residues" evidence="1">
    <location>
        <begin position="18"/>
        <end position="39"/>
    </location>
</feature>
<dbReference type="GO" id="GO:0006281">
    <property type="term" value="P:DNA repair"/>
    <property type="evidence" value="ECO:0007669"/>
    <property type="project" value="UniProtKB-ARBA"/>
</dbReference>
<dbReference type="OrthoDB" id="6155932at2759"/>
<dbReference type="CDD" id="cd22343">
    <property type="entry name" value="PDDEXK_lambda_exonuclease-like"/>
    <property type="match status" value="1"/>
</dbReference>
<dbReference type="Ensembl" id="ENSLLET00000009896.1">
    <property type="protein sequence ID" value="ENSLLEP00000009534.1"/>
    <property type="gene ID" value="ENSLLEG00000006072.1"/>
</dbReference>
<reference evidence="3" key="2">
    <citation type="submission" date="2025-09" db="UniProtKB">
        <authorList>
            <consortium name="Ensembl"/>
        </authorList>
    </citation>
    <scope>IDENTIFICATION</scope>
</reference>
<dbReference type="GeneTree" id="ENSGT00940000171017"/>
<feature type="compositionally biased region" description="Polar residues" evidence="1">
    <location>
        <begin position="94"/>
        <end position="110"/>
    </location>
</feature>
<feature type="region of interest" description="Disordered" evidence="1">
    <location>
        <begin position="1"/>
        <end position="81"/>
    </location>
</feature>
<organism evidence="3 4">
    <name type="scientific">Leptobrachium leishanense</name>
    <name type="common">Leishan spiny toad</name>
    <dbReference type="NCBI Taxonomy" id="445787"/>
    <lineage>
        <taxon>Eukaryota</taxon>
        <taxon>Metazoa</taxon>
        <taxon>Chordata</taxon>
        <taxon>Craniata</taxon>
        <taxon>Vertebrata</taxon>
        <taxon>Euteleostomi</taxon>
        <taxon>Amphibia</taxon>
        <taxon>Batrachia</taxon>
        <taxon>Anura</taxon>
        <taxon>Pelobatoidea</taxon>
        <taxon>Megophryidae</taxon>
        <taxon>Leptobrachium</taxon>
    </lineage>
</organism>
<evidence type="ECO:0000313" key="4">
    <source>
        <dbReference type="Proteomes" id="UP000694569"/>
    </source>
</evidence>
<dbReference type="SUPFAM" id="SSF52980">
    <property type="entry name" value="Restriction endonuclease-like"/>
    <property type="match status" value="1"/>
</dbReference>
<accession>A0A8C5PAV4</accession>
<dbReference type="Gene3D" id="3.90.320.10">
    <property type="match status" value="1"/>
</dbReference>
<sequence>MGLPEEDMPLPKPAGTRKTMSSASRNAKQTCVTATSPPSQYKVLKVKASPRNGKPLSETTPRSPTEGKAGGANARPGKSICPISASETYNLKSFQNTPTNYRDKPSSSLGSDDERKAPAIKHQPGSAPTTRRRPGIPSRSQIVLESQLSLEDIEKVEKDTRGQSGNPEWFKLRQNRITASLAHQISHSRFANNKTMEIPQSYLKAVLGTGPRVQTTAMNWGIKNERNAVHAYEKLVSLKTGKQVQVEECGLYIHPKKNWLAASPDGVVRDVLTGDMLYILEVKCPHKHKDHTIREACDDRQFCLRPDGNSYQLRIDHPYYTQVQCQLAVTNMQHADFVVYTNKDLAVVPVTFNAELWKETEPKLEKFYYEAVLPKLNGRGKDIRELEVAGVWAAEE</sequence>
<proteinExistence type="predicted"/>
<dbReference type="PANTHER" id="PTHR46609:SF8">
    <property type="entry name" value="YQAJ VIRAL RECOMBINASE DOMAIN-CONTAINING PROTEIN"/>
    <property type="match status" value="1"/>
</dbReference>
<feature type="domain" description="YqaJ viral recombinase" evidence="2">
    <location>
        <begin position="168"/>
        <end position="333"/>
    </location>
</feature>
<name>A0A8C5PAV4_9ANUR</name>
<dbReference type="InterPro" id="IPR051703">
    <property type="entry name" value="NF-kappa-B_Signaling_Reg"/>
</dbReference>